<dbReference type="VEuPathDB" id="FungiDB:PCH_Pc13g15340"/>
<accession>B6H2R3</accession>
<proteinExistence type="predicted"/>
<evidence type="ECO:0000313" key="2">
    <source>
        <dbReference type="Proteomes" id="UP000000724"/>
    </source>
</evidence>
<protein>
    <submittedName>
        <fullName evidence="1">Uncharacterized protein</fullName>
    </submittedName>
</protein>
<name>B6H2R3_PENRW</name>
<organism evidence="1 2">
    <name type="scientific">Penicillium rubens (strain ATCC 28089 / DSM 1075 / NRRL 1951 / Wisconsin 54-1255)</name>
    <name type="common">Penicillium chrysogenum</name>
    <dbReference type="NCBI Taxonomy" id="500485"/>
    <lineage>
        <taxon>Eukaryota</taxon>
        <taxon>Fungi</taxon>
        <taxon>Dikarya</taxon>
        <taxon>Ascomycota</taxon>
        <taxon>Pezizomycotina</taxon>
        <taxon>Eurotiomycetes</taxon>
        <taxon>Eurotiomycetidae</taxon>
        <taxon>Eurotiales</taxon>
        <taxon>Aspergillaceae</taxon>
        <taxon>Penicillium</taxon>
        <taxon>Penicillium chrysogenum species complex</taxon>
    </lineage>
</organism>
<dbReference type="AlphaFoldDB" id="B6H2R3"/>
<reference evidence="1 2" key="1">
    <citation type="journal article" date="2008" name="Nat. Biotechnol.">
        <title>Genome sequencing and analysis of the filamentous fungus Penicillium chrysogenum.</title>
        <authorList>
            <person name="van den Berg M.A."/>
            <person name="Albang R."/>
            <person name="Albermann K."/>
            <person name="Badger J.H."/>
            <person name="Daran J.-M."/>
            <person name="Driessen A.J.M."/>
            <person name="Garcia-Estrada C."/>
            <person name="Fedorova N.D."/>
            <person name="Harris D.M."/>
            <person name="Heijne W.H.M."/>
            <person name="Joardar V.S."/>
            <person name="Kiel J.A.K.W."/>
            <person name="Kovalchuk A."/>
            <person name="Martin J.F."/>
            <person name="Nierman W.C."/>
            <person name="Nijland J.G."/>
            <person name="Pronk J.T."/>
            <person name="Roubos J.A."/>
            <person name="van der Klei I.J."/>
            <person name="van Peij N.N.M.E."/>
            <person name="Veenhuis M."/>
            <person name="von Doehren H."/>
            <person name="Wagner C."/>
            <person name="Wortman J.R."/>
            <person name="Bovenberg R.A.L."/>
        </authorList>
    </citation>
    <scope>NUCLEOTIDE SEQUENCE [LARGE SCALE GENOMIC DNA]</scope>
    <source>
        <strain evidence="2">ATCC 28089 / DSM 1075 / NRRL 1951 / Wisconsin 54-1255</strain>
    </source>
</reference>
<sequence length="158" mass="17646">MEYSVEAVQNYIDVRNYLISFVIGYFWKLQGVLGVCYPETQCDTEGLFPSQLAPAEVTQSDLKVPDVVRITTSILLNAIVNLSSLDTYSNRNNTQPLSTIYVTEPQSRFKPRSGAEIEIEHGTFIDEIAWATLHPSLPNPDIYSMKTVLAESVKSPGK</sequence>
<dbReference type="HOGENOM" id="CLU_1669973_0_0_1"/>
<keyword evidence="2" id="KW-1185">Reference proteome</keyword>
<dbReference type="EMBL" id="AM920428">
    <property type="protein sequence ID" value="CAP92603.1"/>
    <property type="molecule type" value="Genomic_DNA"/>
</dbReference>
<gene>
    <name evidence="1" type="ORF">Pc13g15340</name>
    <name evidence="1" type="ORF">PCH_Pc13g15340</name>
</gene>
<evidence type="ECO:0000313" key="1">
    <source>
        <dbReference type="EMBL" id="CAP92603.1"/>
    </source>
</evidence>
<dbReference type="Proteomes" id="UP000000724">
    <property type="component" value="Contig Pc00c13"/>
</dbReference>